<reference evidence="1" key="1">
    <citation type="journal article" date="2014" name="Genome Biol. Evol.">
        <title>Pangenome evidence for extensive interdomain horizontal transfer affecting lineage core and shell genes in uncultured planktonic thaumarchaeota and euryarchaeota.</title>
        <authorList>
            <person name="Deschamps P."/>
            <person name="Zivanovic Y."/>
            <person name="Moreira D."/>
            <person name="Rodriguez-Valera F."/>
            <person name="Lopez-Garcia P."/>
        </authorList>
    </citation>
    <scope>NUCLEOTIDE SEQUENCE</scope>
</reference>
<dbReference type="AlphaFoldDB" id="A0A075HZ79"/>
<protein>
    <submittedName>
        <fullName evidence="1">Uncharacterized protein</fullName>
    </submittedName>
</protein>
<dbReference type="EMBL" id="KF901129">
    <property type="protein sequence ID" value="AIF19083.1"/>
    <property type="molecule type" value="Genomic_DNA"/>
</dbReference>
<proteinExistence type="predicted"/>
<name>A0A075HZ79_9EURY</name>
<organism evidence="1">
    <name type="scientific">uncultured marine group II/III euryarchaeote KM3_85_D06</name>
    <dbReference type="NCBI Taxonomy" id="1456528"/>
    <lineage>
        <taxon>Archaea</taxon>
        <taxon>Methanobacteriati</taxon>
        <taxon>Methanobacteriota</taxon>
        <taxon>environmental samples</taxon>
    </lineage>
</organism>
<sequence length="132" mass="14916">MCHLICLVLAKANLGGVGPYRGEEVVCEGHEEANGMVTDELFCYRVPNRHRGWLWVWPCGVWHEVERLAIPRREVVNGWRFGVHEVLQLSHVELSLANHSLSGTNLVTVPLPDLNDAEWQSLSEVPLDIREG</sequence>
<accession>A0A075HZ79</accession>
<evidence type="ECO:0000313" key="1">
    <source>
        <dbReference type="EMBL" id="AIF19083.1"/>
    </source>
</evidence>